<evidence type="ECO:0000313" key="2">
    <source>
        <dbReference type="Proteomes" id="UP000184041"/>
    </source>
</evidence>
<dbReference type="OrthoDB" id="691503at2"/>
<organism evidence="1 2">
    <name type="scientific">Fodinibius roseus</name>
    <dbReference type="NCBI Taxonomy" id="1194090"/>
    <lineage>
        <taxon>Bacteria</taxon>
        <taxon>Pseudomonadati</taxon>
        <taxon>Balneolota</taxon>
        <taxon>Balneolia</taxon>
        <taxon>Balneolales</taxon>
        <taxon>Balneolaceae</taxon>
        <taxon>Fodinibius</taxon>
    </lineage>
</organism>
<accession>A0A1M4YE35</accession>
<name>A0A1M4YE35_9BACT</name>
<dbReference type="SUPFAM" id="SSF51126">
    <property type="entry name" value="Pectin lyase-like"/>
    <property type="match status" value="2"/>
</dbReference>
<dbReference type="RefSeq" id="WP_073060712.1">
    <property type="nucleotide sequence ID" value="NZ_FQUS01000005.1"/>
</dbReference>
<dbReference type="EMBL" id="FQUS01000005">
    <property type="protein sequence ID" value="SHF03989.1"/>
    <property type="molecule type" value="Genomic_DNA"/>
</dbReference>
<dbReference type="InterPro" id="IPR011050">
    <property type="entry name" value="Pectin_lyase_fold/virulence"/>
</dbReference>
<keyword evidence="2" id="KW-1185">Reference proteome</keyword>
<gene>
    <name evidence="1" type="ORF">SAMN05443144_10540</name>
</gene>
<protein>
    <recommendedName>
        <fullName evidence="3">Right handed beta helix region</fullName>
    </recommendedName>
</protein>
<reference evidence="1 2" key="1">
    <citation type="submission" date="2016-11" db="EMBL/GenBank/DDBJ databases">
        <authorList>
            <person name="Jaros S."/>
            <person name="Januszkiewicz K."/>
            <person name="Wedrychowicz H."/>
        </authorList>
    </citation>
    <scope>NUCLEOTIDE SEQUENCE [LARGE SCALE GENOMIC DNA]</scope>
    <source>
        <strain evidence="1 2">DSM 21986</strain>
    </source>
</reference>
<dbReference type="Proteomes" id="UP000184041">
    <property type="component" value="Unassembled WGS sequence"/>
</dbReference>
<sequence>MATITISDSVSNGGWGIVEGTTGGESRAINNSYKFICEFRNSLNNGDIIQLDPGIYEFNMMYFQTKDNIELRTNPNKTGTATIRFKSVSGRPSPPCVDWDWGGGAAWMKVSNADNFHIHDLKVDGKEADIGGGIWVVNRAKNGLIENIRVDDAATVSLIAGPNESNNPPHDIEFKNCKVYGQRVRVTGKAQFLAGGHSYNVTFRNCKSYAESATTNKSSPITLFGTDNATNIKYIDCLAVGTFTPNNSENNRVGAGFWQEGSDEASSELHSCTFRKTAGGIGQTETPENGGVLDIKAYNCTIDRCNQKGSNVRPWAAWSQGLNNRFELHNCTFQKNGVHNNTTIFHGGGIQFGGNGYSLVKNCTFEDTVSGYNITWYGTGENEQPATEYTIQNNTFDANLRTHDAGVVNGTVYENWNTLTNGAQYMEGNGTDWEWIHQTNGDLKSAITAVINSPTSNTTVGVYYDSHTTNVQYSNGEPYNSMLYEMRSAINNDSSAQITAEINIVDATITLTQKDGASGSSVSFVIDWNDWQNGQPFSDMNPSMQ</sequence>
<proteinExistence type="predicted"/>
<dbReference type="AlphaFoldDB" id="A0A1M4YE35"/>
<evidence type="ECO:0000313" key="1">
    <source>
        <dbReference type="EMBL" id="SHF03989.1"/>
    </source>
</evidence>
<evidence type="ECO:0008006" key="3">
    <source>
        <dbReference type="Google" id="ProtNLM"/>
    </source>
</evidence>